<dbReference type="InterPro" id="IPR011009">
    <property type="entry name" value="Kinase-like_dom_sf"/>
</dbReference>
<dbReference type="STRING" id="307972.A0A2G8KGK5"/>
<dbReference type="Pfam" id="PF07714">
    <property type="entry name" value="PK_Tyr_Ser-Thr"/>
    <property type="match status" value="1"/>
</dbReference>
<feature type="domain" description="Protein kinase" evidence="2">
    <location>
        <begin position="60"/>
        <end position="338"/>
    </location>
</feature>
<dbReference type="GO" id="GO:0007169">
    <property type="term" value="P:cell surface receptor protein tyrosine kinase signaling pathway"/>
    <property type="evidence" value="ECO:0007669"/>
    <property type="project" value="TreeGrafter"/>
</dbReference>
<dbReference type="PANTHER" id="PTHR24416">
    <property type="entry name" value="TYROSINE-PROTEIN KINASE RECEPTOR"/>
    <property type="match status" value="1"/>
</dbReference>
<protein>
    <submittedName>
        <fullName evidence="3">Putative fibroblast growth factor receptor 4-like isoform X2</fullName>
    </submittedName>
</protein>
<evidence type="ECO:0000256" key="1">
    <source>
        <dbReference type="SAM" id="MobiDB-lite"/>
    </source>
</evidence>
<feature type="region of interest" description="Disordered" evidence="1">
    <location>
        <begin position="20"/>
        <end position="43"/>
    </location>
</feature>
<dbReference type="OrthoDB" id="371082at2759"/>
<evidence type="ECO:0000313" key="4">
    <source>
        <dbReference type="Proteomes" id="UP000230750"/>
    </source>
</evidence>
<sequence>MKGSDNRIREIIETELRSSPIRPESSVEEIPSIPPRIDVSGDASPQTERLSLCIFPSEVTLMSKFAGDGLIQCWLATSDIKMPDGKAFVAKTVSDAARTNDIVIFRQLAKQRQSLVSHPNIVDQLAVEVSDFPYYIYQEYLDGGNLRHFMLRNFEQSNKDHIESQSTSTDTIPTDGKNLHLIQFALEVACGMAYLAYNNYRHPGLCLKKVLLTNVMTCKLYDFWPDDLSGERLRTILDKPDPPTAWFPTETIFLRQYSGESDVWSYAVLLWELFSFGSTPYAGLSADELEREIRHGRTLPQPTNCPGGVYGIMLSSWDTVVTNRPPFSHLQEKIQTMLNALSQDICPLKGEEMSNEPKYFPLGGCAEENDYTESC</sequence>
<evidence type="ECO:0000259" key="2">
    <source>
        <dbReference type="PROSITE" id="PS50011"/>
    </source>
</evidence>
<dbReference type="InterPro" id="IPR000719">
    <property type="entry name" value="Prot_kinase_dom"/>
</dbReference>
<name>A0A2G8KGK5_STIJA</name>
<dbReference type="GO" id="GO:0005524">
    <property type="term" value="F:ATP binding"/>
    <property type="evidence" value="ECO:0007669"/>
    <property type="project" value="InterPro"/>
</dbReference>
<dbReference type="InterPro" id="IPR001245">
    <property type="entry name" value="Ser-Thr/Tyr_kinase_cat_dom"/>
</dbReference>
<reference evidence="3 4" key="1">
    <citation type="journal article" date="2017" name="PLoS Biol.">
        <title>The sea cucumber genome provides insights into morphological evolution and visceral regeneration.</title>
        <authorList>
            <person name="Zhang X."/>
            <person name="Sun L."/>
            <person name="Yuan J."/>
            <person name="Sun Y."/>
            <person name="Gao Y."/>
            <person name="Zhang L."/>
            <person name="Li S."/>
            <person name="Dai H."/>
            <person name="Hamel J.F."/>
            <person name="Liu C."/>
            <person name="Yu Y."/>
            <person name="Liu S."/>
            <person name="Lin W."/>
            <person name="Guo K."/>
            <person name="Jin S."/>
            <person name="Xu P."/>
            <person name="Storey K.B."/>
            <person name="Huan P."/>
            <person name="Zhang T."/>
            <person name="Zhou Y."/>
            <person name="Zhang J."/>
            <person name="Lin C."/>
            <person name="Li X."/>
            <person name="Xing L."/>
            <person name="Huo D."/>
            <person name="Sun M."/>
            <person name="Wang L."/>
            <person name="Mercier A."/>
            <person name="Li F."/>
            <person name="Yang H."/>
            <person name="Xiang J."/>
        </authorList>
    </citation>
    <scope>NUCLEOTIDE SEQUENCE [LARGE SCALE GENOMIC DNA]</scope>
    <source>
        <strain evidence="3">Shaxun</strain>
        <tissue evidence="3">Muscle</tissue>
    </source>
</reference>
<evidence type="ECO:0000313" key="3">
    <source>
        <dbReference type="EMBL" id="PIK47095.1"/>
    </source>
</evidence>
<comment type="caution">
    <text evidence="3">The sequence shown here is derived from an EMBL/GenBank/DDBJ whole genome shotgun (WGS) entry which is preliminary data.</text>
</comment>
<dbReference type="AlphaFoldDB" id="A0A2G8KGK5"/>
<keyword evidence="3" id="KW-0675">Receptor</keyword>
<dbReference type="GO" id="GO:0043235">
    <property type="term" value="C:receptor complex"/>
    <property type="evidence" value="ECO:0007669"/>
    <property type="project" value="TreeGrafter"/>
</dbReference>
<dbReference type="PANTHER" id="PTHR24416:SF611">
    <property type="entry name" value="TYROSINE-PROTEIN KINASE TRANSMEMBRANE RECEPTOR ROR"/>
    <property type="match status" value="1"/>
</dbReference>
<dbReference type="PROSITE" id="PS50011">
    <property type="entry name" value="PROTEIN_KINASE_DOM"/>
    <property type="match status" value="1"/>
</dbReference>
<dbReference type="PRINTS" id="PR00109">
    <property type="entry name" value="TYRKINASE"/>
</dbReference>
<dbReference type="GO" id="GO:0005886">
    <property type="term" value="C:plasma membrane"/>
    <property type="evidence" value="ECO:0007669"/>
    <property type="project" value="TreeGrafter"/>
</dbReference>
<dbReference type="InterPro" id="IPR050122">
    <property type="entry name" value="RTK"/>
</dbReference>
<accession>A0A2G8KGK5</accession>
<organism evidence="3 4">
    <name type="scientific">Stichopus japonicus</name>
    <name type="common">Sea cucumber</name>
    <dbReference type="NCBI Taxonomy" id="307972"/>
    <lineage>
        <taxon>Eukaryota</taxon>
        <taxon>Metazoa</taxon>
        <taxon>Echinodermata</taxon>
        <taxon>Eleutherozoa</taxon>
        <taxon>Echinozoa</taxon>
        <taxon>Holothuroidea</taxon>
        <taxon>Aspidochirotacea</taxon>
        <taxon>Aspidochirotida</taxon>
        <taxon>Stichopodidae</taxon>
        <taxon>Apostichopus</taxon>
    </lineage>
</organism>
<dbReference type="GO" id="GO:0004714">
    <property type="term" value="F:transmembrane receptor protein tyrosine kinase activity"/>
    <property type="evidence" value="ECO:0007669"/>
    <property type="project" value="TreeGrafter"/>
</dbReference>
<proteinExistence type="predicted"/>
<gene>
    <name evidence="3" type="ORF">BSL78_16042</name>
</gene>
<dbReference type="SUPFAM" id="SSF56112">
    <property type="entry name" value="Protein kinase-like (PK-like)"/>
    <property type="match status" value="1"/>
</dbReference>
<keyword evidence="4" id="KW-1185">Reference proteome</keyword>
<dbReference type="Gene3D" id="1.10.510.10">
    <property type="entry name" value="Transferase(Phosphotransferase) domain 1"/>
    <property type="match status" value="1"/>
</dbReference>
<dbReference type="EMBL" id="MRZV01000602">
    <property type="protein sequence ID" value="PIK47095.1"/>
    <property type="molecule type" value="Genomic_DNA"/>
</dbReference>
<dbReference type="Proteomes" id="UP000230750">
    <property type="component" value="Unassembled WGS sequence"/>
</dbReference>